<accession>A0AA42CBI0</accession>
<reference evidence="1" key="1">
    <citation type="submission" date="2022-10" db="EMBL/GenBank/DDBJ databases">
        <title>Gaoshiqiia sediminis gen. nov., sp. nov., isolated from coastal sediment.</title>
        <authorList>
            <person name="Yu W.X."/>
            <person name="Mu D.S."/>
            <person name="Du J.Z."/>
            <person name="Liang Y.Q."/>
        </authorList>
    </citation>
    <scope>NUCLEOTIDE SEQUENCE</scope>
    <source>
        <strain evidence="1">A06</strain>
    </source>
</reference>
<keyword evidence="2" id="KW-1185">Reference proteome</keyword>
<gene>
    <name evidence="1" type="ORF">N2K84_20190</name>
</gene>
<proteinExistence type="predicted"/>
<protein>
    <submittedName>
        <fullName evidence="1">Uncharacterized protein</fullName>
    </submittedName>
</protein>
<dbReference type="Proteomes" id="UP001163821">
    <property type="component" value="Unassembled WGS sequence"/>
</dbReference>
<sequence length="137" mass="15718">CRDIRFVPPASGLRSGGWLSYSPNWIGGDEWFDHFVIGVLRLRLAFLVDPITPKELNWILGSKSCFRFAVKRMVTTCRDRPTAKDQASSFNWALGSRPIISFFDRKLSGRRDIRFVQPASGLGEWWLVVVFPQLDWG</sequence>
<dbReference type="EMBL" id="JAPAAF010000110">
    <property type="protein sequence ID" value="MCW0485060.1"/>
    <property type="molecule type" value="Genomic_DNA"/>
</dbReference>
<comment type="caution">
    <text evidence="1">The sequence shown here is derived from an EMBL/GenBank/DDBJ whole genome shotgun (WGS) entry which is preliminary data.</text>
</comment>
<evidence type="ECO:0000313" key="1">
    <source>
        <dbReference type="EMBL" id="MCW0485060.1"/>
    </source>
</evidence>
<evidence type="ECO:0000313" key="2">
    <source>
        <dbReference type="Proteomes" id="UP001163821"/>
    </source>
</evidence>
<organism evidence="1 2">
    <name type="scientific">Gaoshiqia sediminis</name>
    <dbReference type="NCBI Taxonomy" id="2986998"/>
    <lineage>
        <taxon>Bacteria</taxon>
        <taxon>Pseudomonadati</taxon>
        <taxon>Bacteroidota</taxon>
        <taxon>Bacteroidia</taxon>
        <taxon>Marinilabiliales</taxon>
        <taxon>Prolixibacteraceae</taxon>
        <taxon>Gaoshiqia</taxon>
    </lineage>
</organism>
<feature type="non-terminal residue" evidence="1">
    <location>
        <position position="1"/>
    </location>
</feature>
<name>A0AA42CBI0_9BACT</name>
<dbReference type="AlphaFoldDB" id="A0AA42CBI0"/>
<dbReference type="RefSeq" id="WP_282593645.1">
    <property type="nucleotide sequence ID" value="NZ_JAPAAF010000110.1"/>
</dbReference>